<evidence type="ECO:0000313" key="4">
    <source>
        <dbReference type="Proteomes" id="UP000550354"/>
    </source>
</evidence>
<feature type="compositionally biased region" description="Polar residues" evidence="1">
    <location>
        <begin position="67"/>
        <end position="81"/>
    </location>
</feature>
<evidence type="ECO:0008006" key="5">
    <source>
        <dbReference type="Google" id="ProtNLM"/>
    </source>
</evidence>
<dbReference type="EMBL" id="JACEOG010000001">
    <property type="protein sequence ID" value="MBA4607160.1"/>
    <property type="molecule type" value="Genomic_DNA"/>
</dbReference>
<feature type="chain" id="PRO_5032846894" description="DUF5666 domain-containing protein" evidence="2">
    <location>
        <begin position="28"/>
        <end position="283"/>
    </location>
</feature>
<evidence type="ECO:0000313" key="3">
    <source>
        <dbReference type="EMBL" id="MBA4607160.1"/>
    </source>
</evidence>
<feature type="compositionally biased region" description="Low complexity" evidence="1">
    <location>
        <begin position="207"/>
        <end position="219"/>
    </location>
</feature>
<name>A0A838XJV8_9ACTN</name>
<feature type="compositionally biased region" description="Gly residues" evidence="1">
    <location>
        <begin position="134"/>
        <end position="144"/>
    </location>
</feature>
<keyword evidence="2" id="KW-0732">Signal</keyword>
<feature type="compositionally biased region" description="Low complexity" evidence="1">
    <location>
        <begin position="34"/>
        <end position="45"/>
    </location>
</feature>
<comment type="caution">
    <text evidence="3">The sequence shown here is derived from an EMBL/GenBank/DDBJ whole genome shotgun (WGS) entry which is preliminary data.</text>
</comment>
<feature type="region of interest" description="Disordered" evidence="1">
    <location>
        <begin position="127"/>
        <end position="219"/>
    </location>
</feature>
<feature type="signal peptide" evidence="2">
    <location>
        <begin position="1"/>
        <end position="27"/>
    </location>
</feature>
<feature type="compositionally biased region" description="Gly residues" evidence="1">
    <location>
        <begin position="46"/>
        <end position="57"/>
    </location>
</feature>
<reference evidence="3 4" key="1">
    <citation type="submission" date="2020-07" db="EMBL/GenBank/DDBJ databases">
        <title>Draft genome and description of Aeromicrobium phoceense strain Marseille-Q0843 isolated from healthy skin swab.</title>
        <authorList>
            <person name="Boxberger M."/>
            <person name="La Scola B."/>
        </authorList>
    </citation>
    <scope>NUCLEOTIDE SEQUENCE [LARGE SCALE GENOMIC DNA]</scope>
    <source>
        <strain evidence="3 4">Marseille-Q0843</strain>
    </source>
</reference>
<feature type="compositionally biased region" description="Polar residues" evidence="1">
    <location>
        <begin position="184"/>
        <end position="199"/>
    </location>
</feature>
<feature type="region of interest" description="Disordered" evidence="1">
    <location>
        <begin position="257"/>
        <end position="283"/>
    </location>
</feature>
<keyword evidence="4" id="KW-1185">Reference proteome</keyword>
<protein>
    <recommendedName>
        <fullName evidence="5">DUF5666 domain-containing protein</fullName>
    </recommendedName>
</protein>
<dbReference type="AlphaFoldDB" id="A0A838XJV8"/>
<proteinExistence type="predicted"/>
<dbReference type="RefSeq" id="WP_181753031.1">
    <property type="nucleotide sequence ID" value="NZ_JACEOG010000001.1"/>
</dbReference>
<feature type="region of interest" description="Disordered" evidence="1">
    <location>
        <begin position="29"/>
        <end position="81"/>
    </location>
</feature>
<gene>
    <name evidence="3" type="ORF">H1W00_01560</name>
</gene>
<dbReference type="PROSITE" id="PS51257">
    <property type="entry name" value="PROKAR_LIPOPROTEIN"/>
    <property type="match status" value="1"/>
</dbReference>
<feature type="compositionally biased region" description="Gly residues" evidence="1">
    <location>
        <begin position="167"/>
        <end position="177"/>
    </location>
</feature>
<sequence length="283" mass="27530">MTGATMKRTFALTATALTLAFSLAACGDEDSDTQAASSEQQQSQQAGGGARAGGQPGSGKVAAVDGSTAQVQGSSSQTAVTWTDSTTFTRQVSGSLEDVTKGSCVVVTGGGSGDAVTATSVRVTQQADGECADGFGGGGPGGGERPTDRPSGAPEGQEPPSAPQGERPGGAPGGGMTAGEVTAVSGSGFTVASSTPGSDETSDVKITVGDDTTYTTTAKADADDVKVGVCLQTRGETDSTGAVKATSIQISAAADGECVTRGSGRRGDAPADDSTQQDEGEAA</sequence>
<evidence type="ECO:0000256" key="2">
    <source>
        <dbReference type="SAM" id="SignalP"/>
    </source>
</evidence>
<organism evidence="3 4">
    <name type="scientific">Aeromicrobium phoceense</name>
    <dbReference type="NCBI Taxonomy" id="2754045"/>
    <lineage>
        <taxon>Bacteria</taxon>
        <taxon>Bacillati</taxon>
        <taxon>Actinomycetota</taxon>
        <taxon>Actinomycetes</taxon>
        <taxon>Propionibacteriales</taxon>
        <taxon>Nocardioidaceae</taxon>
        <taxon>Aeromicrobium</taxon>
    </lineage>
</organism>
<evidence type="ECO:0000256" key="1">
    <source>
        <dbReference type="SAM" id="MobiDB-lite"/>
    </source>
</evidence>
<accession>A0A838XJV8</accession>
<dbReference type="Proteomes" id="UP000550354">
    <property type="component" value="Unassembled WGS sequence"/>
</dbReference>